<dbReference type="Proteomes" id="UP000254266">
    <property type="component" value="Unassembled WGS sequence"/>
</dbReference>
<evidence type="ECO:0000256" key="1">
    <source>
        <dbReference type="SAM" id="MobiDB-lite"/>
    </source>
</evidence>
<gene>
    <name evidence="3" type="ORF">DIZ80_06250</name>
</gene>
<sequence>MIFKSLILSVVLTVLTVNSFASIADKEFSADAVVTIPGQPSTTSKLFVSKNVVRTEIQTRDGIIIDIVYPFEGKLVKLNTKHQQYIEMQIEKQNPDQITNPCNRIKTAKCTLLGKELIEGRETQKWQIVAVKQGKNVRTLHWVDAKRQLAIREFFNDGSMAEMKLETKETINGRNTERWVRTISRPDGSTVSSYQWYDPQLEISIKEELPGGYVRELKNIKVGIQKKTIFNVPDNYKMMRPEQLPSSGASQRPMHQTPANSSQQYR</sequence>
<evidence type="ECO:0000256" key="2">
    <source>
        <dbReference type="SAM" id="SignalP"/>
    </source>
</evidence>
<feature type="signal peptide" evidence="2">
    <location>
        <begin position="1"/>
        <end position="23"/>
    </location>
</feature>
<comment type="caution">
    <text evidence="3">The sequence shown here is derived from an EMBL/GenBank/DDBJ whole genome shotgun (WGS) entry which is preliminary data.</text>
</comment>
<dbReference type="AlphaFoldDB" id="A0A370DFP0"/>
<evidence type="ECO:0008006" key="5">
    <source>
        <dbReference type="Google" id="ProtNLM"/>
    </source>
</evidence>
<accession>A0A370DFP0</accession>
<protein>
    <recommendedName>
        <fullName evidence="5">DUF4412 domain-containing protein</fullName>
    </recommendedName>
</protein>
<name>A0A370DFP0_9GAMM</name>
<keyword evidence="4" id="KW-1185">Reference proteome</keyword>
<evidence type="ECO:0000313" key="4">
    <source>
        <dbReference type="Proteomes" id="UP000254266"/>
    </source>
</evidence>
<evidence type="ECO:0000313" key="3">
    <source>
        <dbReference type="EMBL" id="RDH83738.1"/>
    </source>
</evidence>
<feature type="region of interest" description="Disordered" evidence="1">
    <location>
        <begin position="238"/>
        <end position="266"/>
    </location>
</feature>
<feature type="chain" id="PRO_5016985165" description="DUF4412 domain-containing protein" evidence="2">
    <location>
        <begin position="24"/>
        <end position="266"/>
    </location>
</feature>
<reference evidence="3 4" key="1">
    <citation type="journal article" date="2018" name="ISME J.">
        <title>Endosymbiont genomes yield clues of tubeworm success.</title>
        <authorList>
            <person name="Li Y."/>
            <person name="Liles M.R."/>
            <person name="Halanych K.M."/>
        </authorList>
    </citation>
    <scope>NUCLEOTIDE SEQUENCE [LARGE SCALE GENOMIC DNA]</scope>
    <source>
        <strain evidence="3">A1464</strain>
    </source>
</reference>
<dbReference type="EMBL" id="QFXC01000008">
    <property type="protein sequence ID" value="RDH83738.1"/>
    <property type="molecule type" value="Genomic_DNA"/>
</dbReference>
<feature type="compositionally biased region" description="Polar residues" evidence="1">
    <location>
        <begin position="244"/>
        <end position="266"/>
    </location>
</feature>
<organism evidence="3 4">
    <name type="scientific">endosymbiont of Galathealinum brachiosum</name>
    <dbReference type="NCBI Taxonomy" id="2200906"/>
    <lineage>
        <taxon>Bacteria</taxon>
        <taxon>Pseudomonadati</taxon>
        <taxon>Pseudomonadota</taxon>
        <taxon>Gammaproteobacteria</taxon>
        <taxon>sulfur-oxidizing symbionts</taxon>
    </lineage>
</organism>
<proteinExistence type="predicted"/>
<keyword evidence="2" id="KW-0732">Signal</keyword>